<accession>A0A2S6GJ45</accession>
<evidence type="ECO:0000313" key="1">
    <source>
        <dbReference type="EMBL" id="PPK65213.1"/>
    </source>
</evidence>
<dbReference type="AlphaFoldDB" id="A0A2S6GJ45"/>
<protein>
    <submittedName>
        <fullName evidence="1">Uncharacterized protein</fullName>
    </submittedName>
</protein>
<dbReference type="EMBL" id="PTIX01000015">
    <property type="protein sequence ID" value="PPK65213.1"/>
    <property type="molecule type" value="Genomic_DNA"/>
</dbReference>
<proteinExistence type="predicted"/>
<sequence>MTENEMIALQDVADGAVLFHNGLWGGPMGFRWADYSGAAAGELAGWEADAVLSLVRRGLVVIESLSVAGRDARVVVTAAGAMLVDRSLLTLAAA</sequence>
<keyword evidence="2" id="KW-1185">Reference proteome</keyword>
<dbReference type="Proteomes" id="UP000239203">
    <property type="component" value="Unassembled WGS sequence"/>
</dbReference>
<dbReference type="RefSeq" id="WP_104481308.1">
    <property type="nucleotide sequence ID" value="NZ_CP154825.1"/>
</dbReference>
<organism evidence="1 2">
    <name type="scientific">Actinokineospora auranticolor</name>
    <dbReference type="NCBI Taxonomy" id="155976"/>
    <lineage>
        <taxon>Bacteria</taxon>
        <taxon>Bacillati</taxon>
        <taxon>Actinomycetota</taxon>
        <taxon>Actinomycetes</taxon>
        <taxon>Pseudonocardiales</taxon>
        <taxon>Pseudonocardiaceae</taxon>
        <taxon>Actinokineospora</taxon>
    </lineage>
</organism>
<reference evidence="1 2" key="1">
    <citation type="submission" date="2018-02" db="EMBL/GenBank/DDBJ databases">
        <title>Genomic Encyclopedia of Archaeal and Bacterial Type Strains, Phase II (KMG-II): from individual species to whole genera.</title>
        <authorList>
            <person name="Goeker M."/>
        </authorList>
    </citation>
    <scope>NUCLEOTIDE SEQUENCE [LARGE SCALE GENOMIC DNA]</scope>
    <source>
        <strain evidence="1 2">YU 961-1</strain>
    </source>
</reference>
<comment type="caution">
    <text evidence="1">The sequence shown here is derived from an EMBL/GenBank/DDBJ whole genome shotgun (WGS) entry which is preliminary data.</text>
</comment>
<name>A0A2S6GJ45_9PSEU</name>
<gene>
    <name evidence="1" type="ORF">CLV40_11560</name>
</gene>
<evidence type="ECO:0000313" key="2">
    <source>
        <dbReference type="Proteomes" id="UP000239203"/>
    </source>
</evidence>
<dbReference type="OrthoDB" id="3693840at2"/>